<dbReference type="InterPro" id="IPR001849">
    <property type="entry name" value="PH_domain"/>
</dbReference>
<dbReference type="GO" id="GO:0005737">
    <property type="term" value="C:cytoplasm"/>
    <property type="evidence" value="ECO:0007669"/>
    <property type="project" value="TreeGrafter"/>
</dbReference>
<evidence type="ECO:0000259" key="3">
    <source>
        <dbReference type="PROSITE" id="PS50010"/>
    </source>
</evidence>
<reference evidence="4" key="1">
    <citation type="submission" date="2021-02" db="EMBL/GenBank/DDBJ databases">
        <title>Psilocybe cubensis genome.</title>
        <authorList>
            <person name="Mckernan K.J."/>
            <person name="Crawford S."/>
            <person name="Trippe A."/>
            <person name="Kane L.T."/>
            <person name="Mclaughlin S."/>
        </authorList>
    </citation>
    <scope>NUCLEOTIDE SEQUENCE [LARGE SCALE GENOMIC DNA]</scope>
    <source>
        <strain evidence="4">MGC-MH-2018</strain>
    </source>
</reference>
<feature type="compositionally biased region" description="Acidic residues" evidence="1">
    <location>
        <begin position="892"/>
        <end position="911"/>
    </location>
</feature>
<evidence type="ECO:0008006" key="5">
    <source>
        <dbReference type="Google" id="ProtNLM"/>
    </source>
</evidence>
<dbReference type="PANTHER" id="PTHR12673:SF159">
    <property type="entry name" value="LD03170P"/>
    <property type="match status" value="1"/>
</dbReference>
<dbReference type="SMART" id="SM00325">
    <property type="entry name" value="RhoGEF"/>
    <property type="match status" value="1"/>
</dbReference>
<feature type="region of interest" description="Disordered" evidence="1">
    <location>
        <begin position="980"/>
        <end position="1046"/>
    </location>
</feature>
<dbReference type="PROSITE" id="PS50003">
    <property type="entry name" value="PH_DOMAIN"/>
    <property type="match status" value="1"/>
</dbReference>
<sequence length="1065" mass="116688">MTISPSTSSVVRDAYFQIPREWHLVSNILSSASIFSQYEPGSVSFPVSESHGKPASPLKAPHLPFRRISLPTAPSLLHRVSVVSATSSEEAADSSNSQSVRPAIKTHGKVAQSRPVSSASPRNRNRKRDSSVKPTDDKQAAKRRKVVDEFYETEKAYVDGLELIYAHFLTPIISSLDTPDPLLNRSALTSIFSNFIDIWNLHRSFLSALTSILEPTQAGSNVPPPNLSSFLLAHFPYLSLYTPFVTAFPSTISSLNELITNTSPQYNQRFAAFLAGQEADPRCGKLKLRDWLLTIVQRCPRYLLLLKDLINSTSKEDPEHAQLTAVHALVSKITLSLNTSLHTHAQTMALLALQKATPNLPFQLISPGRTFLKRGSLLQVERSDDPVEREFLLFSDCMVWLAPAESSMSSWDWSWSGSGSSGSGSGSGNISGTTAVSQTHHNTPASVPTPPALQRPRMTRTRSKSEAELESLRVETNADARRGYAHLKESPSTPSSPRTPPRSNDSDGGTKLKSHPHVPPSRPAPPPPIMPSKRTVSSDDKWVYKGRVELVDVQIVVGSALEDERKFEVLSPEGSFLLYAASLQERDTWTSEIRNAKAQLLASLNITNPNSTLTSSASTNHVRRVLQALPYPPSDERLATIRASSSVDVFNPSSASNSTTNFNLSSKIKLHIKDKEKDKNEGKVPERRRKVEHWVPAIWIPDGKATAYANSKSDSAGKPARACDACYESVFPLIDPPSDAVAVDQNENTADIKGETSAAAKSTEVRDTDTISSLSRLPSWLSMPALPVQRQPHPQALMDIDLNSSRDLDVSLDVTGEDFVSGENAHGHDEREGGARRRVRMKKSMSHQRLRSYHQILEDFQEQAKAVREAKVVAFENENQLKKAPIPIPVREDEDERAEVEGNDTFDDYDDSILGEVEDEDELDQDHVDMWFTPSHSLASSPASSPRKQREQKREDTTRRSKRFSLPAIALHTTVVTARTSTIADGGGDGPSLSREGSLGDQTPLGMGRSRRFSLVSGRGSYYDGASSSPTKSLGGADDGGGSDLSRGLAAARLSELLGRKTKVV</sequence>
<dbReference type="Gene3D" id="2.30.29.30">
    <property type="entry name" value="Pleckstrin-homology domain (PH domain)/Phosphotyrosine-binding domain (PTB)"/>
    <property type="match status" value="2"/>
</dbReference>
<dbReference type="CDD" id="cd00160">
    <property type="entry name" value="RhoGEF"/>
    <property type="match status" value="1"/>
</dbReference>
<feature type="compositionally biased region" description="Basic and acidic residues" evidence="1">
    <location>
        <begin position="463"/>
        <end position="489"/>
    </location>
</feature>
<dbReference type="InterPro" id="IPR035899">
    <property type="entry name" value="DBL_dom_sf"/>
</dbReference>
<dbReference type="Pfam" id="PF00621">
    <property type="entry name" value="RhoGEF"/>
    <property type="match status" value="1"/>
</dbReference>
<feature type="region of interest" description="Disordered" evidence="1">
    <location>
        <begin position="933"/>
        <end position="965"/>
    </location>
</feature>
<evidence type="ECO:0000259" key="2">
    <source>
        <dbReference type="PROSITE" id="PS50003"/>
    </source>
</evidence>
<gene>
    <name evidence="4" type="ORF">JR316_008863</name>
</gene>
<feature type="region of interest" description="Disordered" evidence="1">
    <location>
        <begin position="412"/>
        <end position="537"/>
    </location>
</feature>
<accession>A0A8H8CIJ1</accession>
<comment type="caution">
    <text evidence="4">The sequence shown here is derived from an EMBL/GenBank/DDBJ whole genome shotgun (WGS) entry which is preliminary data.</text>
</comment>
<feature type="compositionally biased region" description="Low complexity" evidence="1">
    <location>
        <begin position="934"/>
        <end position="946"/>
    </location>
</feature>
<name>A0A8H8CIJ1_PSICU</name>
<dbReference type="InterPro" id="IPR011993">
    <property type="entry name" value="PH-like_dom_sf"/>
</dbReference>
<feature type="region of interest" description="Disordered" evidence="1">
    <location>
        <begin position="886"/>
        <end position="911"/>
    </location>
</feature>
<feature type="region of interest" description="Disordered" evidence="1">
    <location>
        <begin position="87"/>
        <end position="143"/>
    </location>
</feature>
<feature type="compositionally biased region" description="Basic and acidic residues" evidence="1">
    <location>
        <begin position="128"/>
        <end position="143"/>
    </location>
</feature>
<feature type="domain" description="PH" evidence="2">
    <location>
        <begin position="370"/>
        <end position="598"/>
    </location>
</feature>
<dbReference type="Gene3D" id="1.20.900.10">
    <property type="entry name" value="Dbl homology (DH) domain"/>
    <property type="match status" value="1"/>
</dbReference>
<protein>
    <recommendedName>
        <fullName evidence="5">DH domain-containing protein</fullName>
    </recommendedName>
</protein>
<feature type="compositionally biased region" description="Pro residues" evidence="1">
    <location>
        <begin position="517"/>
        <end position="530"/>
    </location>
</feature>
<feature type="compositionally biased region" description="Polar residues" evidence="1">
    <location>
        <begin position="433"/>
        <end position="446"/>
    </location>
</feature>
<dbReference type="PANTHER" id="PTHR12673">
    <property type="entry name" value="FACIOGENITAL DYSPLASIA PROTEIN"/>
    <property type="match status" value="1"/>
</dbReference>
<evidence type="ECO:0000313" key="4">
    <source>
        <dbReference type="EMBL" id="KAG5166773.1"/>
    </source>
</evidence>
<organism evidence="4">
    <name type="scientific">Psilocybe cubensis</name>
    <name type="common">Psychedelic mushroom</name>
    <name type="synonym">Stropharia cubensis</name>
    <dbReference type="NCBI Taxonomy" id="181762"/>
    <lineage>
        <taxon>Eukaryota</taxon>
        <taxon>Fungi</taxon>
        <taxon>Dikarya</taxon>
        <taxon>Basidiomycota</taxon>
        <taxon>Agaricomycotina</taxon>
        <taxon>Agaricomycetes</taxon>
        <taxon>Agaricomycetidae</taxon>
        <taxon>Agaricales</taxon>
        <taxon>Agaricineae</taxon>
        <taxon>Strophariaceae</taxon>
        <taxon>Psilocybe</taxon>
    </lineage>
</organism>
<feature type="compositionally biased region" description="Low complexity" evidence="1">
    <location>
        <begin position="87"/>
        <end position="99"/>
    </location>
</feature>
<evidence type="ECO:0000256" key="1">
    <source>
        <dbReference type="SAM" id="MobiDB-lite"/>
    </source>
</evidence>
<feature type="compositionally biased region" description="Basic and acidic residues" evidence="1">
    <location>
        <begin position="948"/>
        <end position="959"/>
    </location>
</feature>
<dbReference type="InterPro" id="IPR051092">
    <property type="entry name" value="FYVE_RhoGEF_PH"/>
</dbReference>
<proteinExistence type="predicted"/>
<feature type="domain" description="DH" evidence="3">
    <location>
        <begin position="142"/>
        <end position="340"/>
    </location>
</feature>
<feature type="compositionally biased region" description="Gly residues" evidence="1">
    <location>
        <begin position="419"/>
        <end position="429"/>
    </location>
</feature>
<dbReference type="PROSITE" id="PS50010">
    <property type="entry name" value="DH_2"/>
    <property type="match status" value="1"/>
</dbReference>
<dbReference type="SMART" id="SM00233">
    <property type="entry name" value="PH"/>
    <property type="match status" value="1"/>
</dbReference>
<dbReference type="InterPro" id="IPR000219">
    <property type="entry name" value="DH_dom"/>
</dbReference>
<dbReference type="SUPFAM" id="SSF48065">
    <property type="entry name" value="DBL homology domain (DH-domain)"/>
    <property type="match status" value="1"/>
</dbReference>
<dbReference type="EMBL" id="JAFIQS010000008">
    <property type="protein sequence ID" value="KAG5166773.1"/>
    <property type="molecule type" value="Genomic_DNA"/>
</dbReference>
<dbReference type="GO" id="GO:0005085">
    <property type="term" value="F:guanyl-nucleotide exchange factor activity"/>
    <property type="evidence" value="ECO:0007669"/>
    <property type="project" value="InterPro"/>
</dbReference>
<dbReference type="SUPFAM" id="SSF50729">
    <property type="entry name" value="PH domain-like"/>
    <property type="match status" value="1"/>
</dbReference>
<dbReference type="AlphaFoldDB" id="A0A8H8CIJ1"/>